<dbReference type="Proteomes" id="UP000605427">
    <property type="component" value="Unassembled WGS sequence"/>
</dbReference>
<evidence type="ECO:0000313" key="2">
    <source>
        <dbReference type="Proteomes" id="UP000605427"/>
    </source>
</evidence>
<evidence type="ECO:0008006" key="3">
    <source>
        <dbReference type="Google" id="ProtNLM"/>
    </source>
</evidence>
<evidence type="ECO:0000313" key="1">
    <source>
        <dbReference type="EMBL" id="GGH79779.1"/>
    </source>
</evidence>
<reference evidence="2" key="1">
    <citation type="journal article" date="2019" name="Int. J. Syst. Evol. Microbiol.">
        <title>The Global Catalogue of Microorganisms (GCM) 10K type strain sequencing project: providing services to taxonomists for standard genome sequencing and annotation.</title>
        <authorList>
            <consortium name="The Broad Institute Genomics Platform"/>
            <consortium name="The Broad Institute Genome Sequencing Center for Infectious Disease"/>
            <person name="Wu L."/>
            <person name="Ma J."/>
        </authorList>
    </citation>
    <scope>NUCLEOTIDE SEQUENCE [LARGE SCALE GENOMIC DNA]</scope>
    <source>
        <strain evidence="2">CCM 8702</strain>
    </source>
</reference>
<proteinExistence type="predicted"/>
<organism evidence="1 2">
    <name type="scientific">Saccharibacillus endophyticus</name>
    <dbReference type="NCBI Taxonomy" id="2060666"/>
    <lineage>
        <taxon>Bacteria</taxon>
        <taxon>Bacillati</taxon>
        <taxon>Bacillota</taxon>
        <taxon>Bacilli</taxon>
        <taxon>Bacillales</taxon>
        <taxon>Paenibacillaceae</taxon>
        <taxon>Saccharibacillus</taxon>
    </lineage>
</organism>
<name>A0ABQ1ZX57_9BACL</name>
<dbReference type="EMBL" id="BMDD01000003">
    <property type="protein sequence ID" value="GGH79779.1"/>
    <property type="molecule type" value="Genomic_DNA"/>
</dbReference>
<sequence>MNDQHLAELLNRYDLDRPETAFLRHNENRAYRVTAASGTNYLLRIHDPFVEGMKGVQHTRAGIATSRS</sequence>
<comment type="caution">
    <text evidence="1">The sequence shown here is derived from an EMBL/GenBank/DDBJ whole genome shotgun (WGS) entry which is preliminary data.</text>
</comment>
<accession>A0ABQ1ZX57</accession>
<gene>
    <name evidence="1" type="ORF">GCM10007362_27090</name>
</gene>
<protein>
    <recommendedName>
        <fullName evidence="3">Aminoglycoside phosphotransferase</fullName>
    </recommendedName>
</protein>
<keyword evidence="2" id="KW-1185">Reference proteome</keyword>
<dbReference type="RefSeq" id="WP_172244313.1">
    <property type="nucleotide sequence ID" value="NZ_BMDD01000003.1"/>
</dbReference>